<dbReference type="PANTHER" id="PTHR33121:SF70">
    <property type="entry name" value="SIGNALING PROTEIN YKOW"/>
    <property type="match status" value="1"/>
</dbReference>
<gene>
    <name evidence="4" type="ORF">DFJ67_6976</name>
</gene>
<dbReference type="RefSeq" id="WP_170216114.1">
    <property type="nucleotide sequence ID" value="NZ_BONB01000010.1"/>
</dbReference>
<dbReference type="InterPro" id="IPR029787">
    <property type="entry name" value="Nucleotide_cyclase"/>
</dbReference>
<comment type="caution">
    <text evidence="4">The sequence shown here is derived from an EMBL/GenBank/DDBJ whole genome shotgun (WGS) entry which is preliminary data.</text>
</comment>
<dbReference type="EMBL" id="QUMQ01000001">
    <property type="protein sequence ID" value="REG00916.1"/>
    <property type="molecule type" value="Genomic_DNA"/>
</dbReference>
<keyword evidence="5" id="KW-1185">Reference proteome</keyword>
<feature type="region of interest" description="Disordered" evidence="1">
    <location>
        <begin position="209"/>
        <end position="228"/>
    </location>
</feature>
<accession>A0A3D9ZUN5</accession>
<protein>
    <submittedName>
        <fullName evidence="4">Diguanylate cyclase (GGDEF)-like protein</fullName>
    </submittedName>
</protein>
<evidence type="ECO:0000313" key="5">
    <source>
        <dbReference type="Proteomes" id="UP000256913"/>
    </source>
</evidence>
<dbReference type="Proteomes" id="UP000256913">
    <property type="component" value="Unassembled WGS sequence"/>
</dbReference>
<dbReference type="AlphaFoldDB" id="A0A3D9ZUN5"/>
<dbReference type="InterPro" id="IPR050706">
    <property type="entry name" value="Cyclic-di-GMP_PDE-like"/>
</dbReference>
<dbReference type="PROSITE" id="PS50887">
    <property type="entry name" value="GGDEF"/>
    <property type="match status" value="1"/>
</dbReference>
<dbReference type="SUPFAM" id="SSF55073">
    <property type="entry name" value="Nucleotide cyclase"/>
    <property type="match status" value="1"/>
</dbReference>
<evidence type="ECO:0000256" key="1">
    <source>
        <dbReference type="SAM" id="MobiDB-lite"/>
    </source>
</evidence>
<evidence type="ECO:0000259" key="3">
    <source>
        <dbReference type="PROSITE" id="PS50887"/>
    </source>
</evidence>
<evidence type="ECO:0000313" key="4">
    <source>
        <dbReference type="EMBL" id="REG00916.1"/>
    </source>
</evidence>
<name>A0A3D9ZUN5_9ACTN</name>
<dbReference type="InterPro" id="IPR000160">
    <property type="entry name" value="GGDEF_dom"/>
</dbReference>
<keyword evidence="2" id="KW-0472">Membrane</keyword>
<organism evidence="4 5">
    <name type="scientific">Asanoa ferruginea</name>
    <dbReference type="NCBI Taxonomy" id="53367"/>
    <lineage>
        <taxon>Bacteria</taxon>
        <taxon>Bacillati</taxon>
        <taxon>Actinomycetota</taxon>
        <taxon>Actinomycetes</taxon>
        <taxon>Micromonosporales</taxon>
        <taxon>Micromonosporaceae</taxon>
        <taxon>Asanoa</taxon>
    </lineage>
</organism>
<keyword evidence="2" id="KW-1133">Transmembrane helix</keyword>
<proteinExistence type="predicted"/>
<dbReference type="NCBIfam" id="TIGR00254">
    <property type="entry name" value="GGDEF"/>
    <property type="match status" value="1"/>
</dbReference>
<feature type="transmembrane region" description="Helical" evidence="2">
    <location>
        <begin position="13"/>
        <end position="34"/>
    </location>
</feature>
<dbReference type="PANTHER" id="PTHR33121">
    <property type="entry name" value="CYCLIC DI-GMP PHOSPHODIESTERASE PDEF"/>
    <property type="match status" value="1"/>
</dbReference>
<feature type="domain" description="GGDEF" evidence="3">
    <location>
        <begin position="69"/>
        <end position="205"/>
    </location>
</feature>
<sequence>MFPTAESTTAHTVLAWIAVAALACATVLLAAALLRPHAGGRPARPDQRAVIGDRDAFHHAIDEATHADATVAVILINLDRSRQLISRLGDRGFDQYLVLVGGRLQHLTAAAGAAAFRMRRDEFAVIVAAEAARPLALANKLLAAVAEPTDVHIGHRQANVEATACAGIAISAPGTDTARITLAHADRALQHAKTRGRGRVATIADAVRREGPAGGQQAGPAASHGGQV</sequence>
<reference evidence="4 5" key="1">
    <citation type="submission" date="2018-08" db="EMBL/GenBank/DDBJ databases">
        <title>Sequencing the genomes of 1000 actinobacteria strains.</title>
        <authorList>
            <person name="Klenk H.-P."/>
        </authorList>
    </citation>
    <scope>NUCLEOTIDE SEQUENCE [LARGE SCALE GENOMIC DNA]</scope>
    <source>
        <strain evidence="4 5">DSM 44099</strain>
    </source>
</reference>
<dbReference type="GO" id="GO:0071111">
    <property type="term" value="F:cyclic-guanylate-specific phosphodiesterase activity"/>
    <property type="evidence" value="ECO:0007669"/>
    <property type="project" value="InterPro"/>
</dbReference>
<dbReference type="Pfam" id="PF00990">
    <property type="entry name" value="GGDEF"/>
    <property type="match status" value="1"/>
</dbReference>
<keyword evidence="2" id="KW-0812">Transmembrane</keyword>
<dbReference type="SMART" id="SM00267">
    <property type="entry name" value="GGDEF"/>
    <property type="match status" value="1"/>
</dbReference>
<dbReference type="Gene3D" id="3.30.70.270">
    <property type="match status" value="1"/>
</dbReference>
<dbReference type="InterPro" id="IPR043128">
    <property type="entry name" value="Rev_trsase/Diguanyl_cyclase"/>
</dbReference>
<evidence type="ECO:0000256" key="2">
    <source>
        <dbReference type="SAM" id="Phobius"/>
    </source>
</evidence>